<feature type="binding site" evidence="5">
    <location>
        <position position="194"/>
    </location>
    <ligand>
        <name>Zn(2+)</name>
        <dbReference type="ChEBI" id="CHEBI:29105"/>
    </ligand>
</feature>
<dbReference type="PANTHER" id="PTHR42742">
    <property type="entry name" value="TRANSCRIPTIONAL REPRESSOR MPRA"/>
    <property type="match status" value="1"/>
</dbReference>
<dbReference type="RefSeq" id="WP_116617322.1">
    <property type="nucleotide sequence ID" value="NZ_QENY01000024.1"/>
</dbReference>
<accession>A0A2U0TYW7</accession>
<reference evidence="9 10" key="1">
    <citation type="submission" date="2018-05" db="EMBL/GenBank/DDBJ databases">
        <title>Genomic Encyclopedia of Type Strains, Phase IV (KMG-IV): sequencing the most valuable type-strain genomes for metagenomic binning, comparative biology and taxonomic classification.</title>
        <authorList>
            <person name="Goeker M."/>
        </authorList>
    </citation>
    <scope>NUCLEOTIDE SEQUENCE [LARGE SCALE GENOMIC DNA]</scope>
    <source>
        <strain evidence="9 10">DSM 100333</strain>
    </source>
</reference>
<feature type="active site" evidence="6">
    <location>
        <position position="214"/>
    </location>
</feature>
<keyword evidence="10" id="KW-1185">Reference proteome</keyword>
<evidence type="ECO:0000256" key="6">
    <source>
        <dbReference type="PIRSR" id="PIRSR036894-2"/>
    </source>
</evidence>
<feature type="domain" description="Mannose-6-phosphate isomerase cupin" evidence="8">
    <location>
        <begin position="262"/>
        <end position="328"/>
    </location>
</feature>
<evidence type="ECO:0000256" key="4">
    <source>
        <dbReference type="ARBA" id="ARBA00030762"/>
    </source>
</evidence>
<dbReference type="InterPro" id="IPR046457">
    <property type="entry name" value="PMI_typeI_cat"/>
</dbReference>
<dbReference type="InterPro" id="IPR014710">
    <property type="entry name" value="RmlC-like_jellyroll"/>
</dbReference>
<comment type="cofactor">
    <cofactor evidence="5">
        <name>Zn(2+)</name>
        <dbReference type="ChEBI" id="CHEBI:29105"/>
    </cofactor>
    <text evidence="5">Binds 1 zinc ion per subunit.</text>
</comment>
<dbReference type="Pfam" id="PF21621">
    <property type="entry name" value="MPI_cupin_dom"/>
    <property type="match status" value="1"/>
</dbReference>
<evidence type="ECO:0000256" key="3">
    <source>
        <dbReference type="ARBA" id="ARBA00029741"/>
    </source>
</evidence>
<feature type="binding site" evidence="5">
    <location>
        <position position="105"/>
    </location>
    <ligand>
        <name>Zn(2+)</name>
        <dbReference type="ChEBI" id="CHEBI:29105"/>
    </ligand>
</feature>
<gene>
    <name evidence="9" type="ORF">C7379_12429</name>
</gene>
<feature type="domain" description="Phosphomannose isomerase type I catalytic" evidence="7">
    <location>
        <begin position="12"/>
        <end position="118"/>
    </location>
</feature>
<organism evidence="9 10">
    <name type="scientific">Hallella colorans</name>
    <dbReference type="NCBI Taxonomy" id="1703337"/>
    <lineage>
        <taxon>Bacteria</taxon>
        <taxon>Pseudomonadati</taxon>
        <taxon>Bacteroidota</taxon>
        <taxon>Bacteroidia</taxon>
        <taxon>Bacteroidales</taxon>
        <taxon>Prevotellaceae</taxon>
        <taxon>Hallella</taxon>
    </lineage>
</organism>
<evidence type="ECO:0000256" key="5">
    <source>
        <dbReference type="PIRSR" id="PIRSR036894-1"/>
    </source>
</evidence>
<feature type="binding site" evidence="5">
    <location>
        <position position="122"/>
    </location>
    <ligand>
        <name>Zn(2+)</name>
        <dbReference type="ChEBI" id="CHEBI:29105"/>
    </ligand>
</feature>
<dbReference type="OrthoDB" id="9808275at2"/>
<dbReference type="InterPro" id="IPR051804">
    <property type="entry name" value="Carb_Metab_Reg_Kinase/Isom"/>
</dbReference>
<dbReference type="PIRSF" id="PIRSF036894">
    <property type="entry name" value="PMI_Firm_short"/>
    <property type="match status" value="1"/>
</dbReference>
<evidence type="ECO:0000256" key="1">
    <source>
        <dbReference type="ARBA" id="ARBA00022723"/>
    </source>
</evidence>
<evidence type="ECO:0000259" key="8">
    <source>
        <dbReference type="Pfam" id="PF21621"/>
    </source>
</evidence>
<name>A0A2U0TYW7_9BACT</name>
<dbReference type="GO" id="GO:0008270">
    <property type="term" value="F:zinc ion binding"/>
    <property type="evidence" value="ECO:0007669"/>
    <property type="project" value="InterPro"/>
</dbReference>
<dbReference type="PANTHER" id="PTHR42742:SF3">
    <property type="entry name" value="FRUCTOKINASE"/>
    <property type="match status" value="1"/>
</dbReference>
<keyword evidence="1 5" id="KW-0479">Metal-binding</keyword>
<comment type="caution">
    <text evidence="9">The sequence shown here is derived from an EMBL/GenBank/DDBJ whole genome shotgun (WGS) entry which is preliminary data.</text>
</comment>
<protein>
    <recommendedName>
        <fullName evidence="3">Phosphohexomutase</fullName>
    </recommendedName>
    <alternativeName>
        <fullName evidence="4">Phosphomannose isomerase</fullName>
    </alternativeName>
</protein>
<dbReference type="Gene3D" id="2.60.120.10">
    <property type="entry name" value="Jelly Rolls"/>
    <property type="match status" value="2"/>
</dbReference>
<dbReference type="InterPro" id="IPR011051">
    <property type="entry name" value="RmlC_Cupin_sf"/>
</dbReference>
<dbReference type="EMBL" id="QENY01000024">
    <property type="protein sequence ID" value="PVX48783.1"/>
    <property type="molecule type" value="Genomic_DNA"/>
</dbReference>
<evidence type="ECO:0000256" key="2">
    <source>
        <dbReference type="ARBA" id="ARBA00022833"/>
    </source>
</evidence>
<evidence type="ECO:0000313" key="10">
    <source>
        <dbReference type="Proteomes" id="UP000245870"/>
    </source>
</evidence>
<dbReference type="Pfam" id="PF20511">
    <property type="entry name" value="PMI_typeI_cat"/>
    <property type="match status" value="1"/>
</dbReference>
<dbReference type="Proteomes" id="UP000245870">
    <property type="component" value="Unassembled WGS sequence"/>
</dbReference>
<sequence length="345" mass="38808">MFSKYYPLLFEPNLHTVIWGGDTITKWKGLPANEKPIGESWEVSAVPSSVNIISNGEYRGKDLVAFIDSNPEEILGSHVARQYHNQLPLLVKFIDARRDLSIQVHPNDEMAQRLHHKRGKSEMWYVLDAAPGAFLYAGFAKSLVSNGNGDVSNNRETVINAYRRRVADGTIVDTLAKHEVKAGDVFYLPAGRVHAICGGILLAEIQQSSDVTYRIFDYNRLGIDGKPRELHTELAAEALDFRVEDDYRTQYSYEPERPNVLVDNTFFTVRITEMTSPYHFNLLEEDSFVIVMCLKGDCRIVVHGATEAVQLKEGYSAFIPATVANYEIIPDNKDGFTKVLDAYVG</sequence>
<keyword evidence="9" id="KW-0413">Isomerase</keyword>
<dbReference type="CDD" id="cd07010">
    <property type="entry name" value="cupin_PMI_type_I_N_bac"/>
    <property type="match status" value="1"/>
</dbReference>
<evidence type="ECO:0000259" key="7">
    <source>
        <dbReference type="Pfam" id="PF20511"/>
    </source>
</evidence>
<dbReference type="AlphaFoldDB" id="A0A2U0TYW7"/>
<keyword evidence="2 5" id="KW-0862">Zinc</keyword>
<dbReference type="SUPFAM" id="SSF51182">
    <property type="entry name" value="RmlC-like cupins"/>
    <property type="match status" value="1"/>
</dbReference>
<proteinExistence type="predicted"/>
<dbReference type="InterPro" id="IPR014628">
    <property type="entry name" value="Man6P_isomerase_Firm_short"/>
</dbReference>
<dbReference type="InterPro" id="IPR049071">
    <property type="entry name" value="MPI_cupin_dom"/>
</dbReference>
<dbReference type="GO" id="GO:0004476">
    <property type="term" value="F:mannose-6-phosphate isomerase activity"/>
    <property type="evidence" value="ECO:0007669"/>
    <property type="project" value="InterPro"/>
</dbReference>
<evidence type="ECO:0000313" key="9">
    <source>
        <dbReference type="EMBL" id="PVX48783.1"/>
    </source>
</evidence>
<dbReference type="GO" id="GO:0005975">
    <property type="term" value="P:carbohydrate metabolic process"/>
    <property type="evidence" value="ECO:0007669"/>
    <property type="project" value="InterPro"/>
</dbReference>